<protein>
    <submittedName>
        <fullName evidence="1">Uncharacterized protein</fullName>
    </submittedName>
</protein>
<gene>
    <name evidence="1" type="ORF">UV8b_04490</name>
</gene>
<reference evidence="1" key="1">
    <citation type="submission" date="2020-03" db="EMBL/GenBank/DDBJ databases">
        <title>A mixture of massive structural variations and highly conserved coding sequences in Ustilaginoidea virens genome.</title>
        <authorList>
            <person name="Zhang K."/>
            <person name="Zhao Z."/>
            <person name="Zhang Z."/>
            <person name="Li Y."/>
            <person name="Hsiang T."/>
            <person name="Sun W."/>
        </authorList>
    </citation>
    <scope>NUCLEOTIDE SEQUENCE</scope>
    <source>
        <strain evidence="1">UV-8b</strain>
    </source>
</reference>
<proteinExistence type="predicted"/>
<keyword evidence="2" id="KW-1185">Reference proteome</keyword>
<dbReference type="KEGG" id="uvi:66065268"/>
<dbReference type="GeneID" id="66065268"/>
<accession>A0A8E5HSA9</accession>
<sequence>MPILAFVFLASVTDELYKYASSWCLFFSRASIIAGHGLASSNCPHVDGLALALYQILKSLIKLTRVLQKRDNHRPAHALTTKLPFRSQIWLWNFDPGAKSPHEC</sequence>
<evidence type="ECO:0000313" key="2">
    <source>
        <dbReference type="Proteomes" id="UP000027002"/>
    </source>
</evidence>
<dbReference type="Proteomes" id="UP000027002">
    <property type="component" value="Chromosome 3"/>
</dbReference>
<dbReference type="AlphaFoldDB" id="A0A8E5HSA9"/>
<dbReference type="EMBL" id="CP072755">
    <property type="protein sequence ID" value="QUC20249.1"/>
    <property type="molecule type" value="Genomic_DNA"/>
</dbReference>
<dbReference type="RefSeq" id="XP_042997922.1">
    <property type="nucleotide sequence ID" value="XM_043141988.1"/>
</dbReference>
<evidence type="ECO:0000313" key="1">
    <source>
        <dbReference type="EMBL" id="QUC20249.1"/>
    </source>
</evidence>
<name>A0A8E5HSA9_USTVR</name>
<organism evidence="1 2">
    <name type="scientific">Ustilaginoidea virens</name>
    <name type="common">Rice false smut fungus</name>
    <name type="synonym">Villosiclava virens</name>
    <dbReference type="NCBI Taxonomy" id="1159556"/>
    <lineage>
        <taxon>Eukaryota</taxon>
        <taxon>Fungi</taxon>
        <taxon>Dikarya</taxon>
        <taxon>Ascomycota</taxon>
        <taxon>Pezizomycotina</taxon>
        <taxon>Sordariomycetes</taxon>
        <taxon>Hypocreomycetidae</taxon>
        <taxon>Hypocreales</taxon>
        <taxon>Clavicipitaceae</taxon>
        <taxon>Ustilaginoidea</taxon>
    </lineage>
</organism>